<accession>A0A381W586</accession>
<dbReference type="AlphaFoldDB" id="A0A381W586"/>
<gene>
    <name evidence="1" type="ORF">METZ01_LOCUS100519</name>
</gene>
<protein>
    <submittedName>
        <fullName evidence="1">Uncharacterized protein</fullName>
    </submittedName>
</protein>
<reference evidence="1" key="1">
    <citation type="submission" date="2018-05" db="EMBL/GenBank/DDBJ databases">
        <authorList>
            <person name="Lanie J.A."/>
            <person name="Ng W.-L."/>
            <person name="Kazmierczak K.M."/>
            <person name="Andrzejewski T.M."/>
            <person name="Davidsen T.M."/>
            <person name="Wayne K.J."/>
            <person name="Tettelin H."/>
            <person name="Glass J.I."/>
            <person name="Rusch D."/>
            <person name="Podicherti R."/>
            <person name="Tsui H.-C.T."/>
            <person name="Winkler M.E."/>
        </authorList>
    </citation>
    <scope>NUCLEOTIDE SEQUENCE</scope>
</reference>
<dbReference type="EMBL" id="UINC01010738">
    <property type="protein sequence ID" value="SVA47665.1"/>
    <property type="molecule type" value="Genomic_DNA"/>
</dbReference>
<proteinExistence type="predicted"/>
<name>A0A381W586_9ZZZZ</name>
<organism evidence="1">
    <name type="scientific">marine metagenome</name>
    <dbReference type="NCBI Taxonomy" id="408172"/>
    <lineage>
        <taxon>unclassified sequences</taxon>
        <taxon>metagenomes</taxon>
        <taxon>ecological metagenomes</taxon>
    </lineage>
</organism>
<evidence type="ECO:0000313" key="1">
    <source>
        <dbReference type="EMBL" id="SVA47665.1"/>
    </source>
</evidence>
<sequence>MVQLDNLPIPERYIAHPYFCPFCEHKAIEATKLEAFEDMVYQWVRCDRCETEWHDIYQLVRYEEVVAGSHYVGEPYKVIEK</sequence>